<organism evidence="2 3">
    <name type="scientific">Leyella stercorea</name>
    <dbReference type="NCBI Taxonomy" id="363265"/>
    <lineage>
        <taxon>Bacteria</taxon>
        <taxon>Pseudomonadati</taxon>
        <taxon>Bacteroidota</taxon>
        <taxon>Bacteroidia</taxon>
        <taxon>Bacteroidales</taxon>
        <taxon>Prevotellaceae</taxon>
        <taxon>Leyella</taxon>
    </lineage>
</organism>
<dbReference type="RefSeq" id="WP_118355118.1">
    <property type="nucleotide sequence ID" value="NZ_DBEWTN010000104.1"/>
</dbReference>
<comment type="caution">
    <text evidence="2">The sequence shown here is derived from an EMBL/GenBank/DDBJ whole genome shotgun (WGS) entry which is preliminary data.</text>
</comment>
<dbReference type="InterPro" id="IPR046173">
    <property type="entry name" value="DUF6175"/>
</dbReference>
<dbReference type="OrthoDB" id="1320573at2"/>
<keyword evidence="3" id="KW-1185">Reference proteome</keyword>
<dbReference type="Proteomes" id="UP000286598">
    <property type="component" value="Unassembled WGS sequence"/>
</dbReference>
<evidence type="ECO:0000313" key="3">
    <source>
        <dbReference type="Proteomes" id="UP000286598"/>
    </source>
</evidence>
<feature type="signal peptide" evidence="1">
    <location>
        <begin position="1"/>
        <end position="22"/>
    </location>
</feature>
<reference evidence="2 3" key="1">
    <citation type="submission" date="2018-08" db="EMBL/GenBank/DDBJ databases">
        <title>A genome reference for cultivated species of the human gut microbiota.</title>
        <authorList>
            <person name="Zou Y."/>
            <person name="Xue W."/>
            <person name="Luo G."/>
        </authorList>
    </citation>
    <scope>NUCLEOTIDE SEQUENCE [LARGE SCALE GENOMIC DNA]</scope>
    <source>
        <strain evidence="2 3">AF42-9</strain>
    </source>
</reference>
<dbReference type="AlphaFoldDB" id="A0A415GN52"/>
<evidence type="ECO:0000256" key="1">
    <source>
        <dbReference type="SAM" id="SignalP"/>
    </source>
</evidence>
<dbReference type="EMBL" id="QRNO01000021">
    <property type="protein sequence ID" value="RHK51096.1"/>
    <property type="molecule type" value="Genomic_DNA"/>
</dbReference>
<sequence>MKKSIIFTILLSVCTIMGYAQAGQVKAKKPRIMVRPAETWCTANGYMQQNDDQGTVVLTPNYEIALQTSQDLNLAISKIEGQMNERGYSTVNFLTSIRGVKAQAGRNSGMVSKTTGSSLAVSFMDEINKQAKADIFFDVDWKVSTTGPKRTVSYTLNAYDAYTYNSIASVSGSGQPSFSAEVPILVEEAILTNMDTFLAQLQQYFDDCLQNGRGIALVVNCFDDGSGLDMEKEYNGKELREIIEDWVADNSIGRSYNLVDDTETSMTFQDVKIALFDERERPQDAGTFGRELRKYLTSLGIPSKQGGSRTLGRFELIIGEK</sequence>
<dbReference type="Pfam" id="PF19672">
    <property type="entry name" value="DUF6175"/>
    <property type="match status" value="1"/>
</dbReference>
<feature type="chain" id="PRO_5019171633" evidence="1">
    <location>
        <begin position="23"/>
        <end position="321"/>
    </location>
</feature>
<keyword evidence="1" id="KW-0732">Signal</keyword>
<name>A0A415GN52_9BACT</name>
<proteinExistence type="predicted"/>
<protein>
    <submittedName>
        <fullName evidence="2">Uncharacterized protein</fullName>
    </submittedName>
</protein>
<accession>A0A415GN52</accession>
<gene>
    <name evidence="2" type="ORF">DW060_05675</name>
</gene>
<evidence type="ECO:0000313" key="2">
    <source>
        <dbReference type="EMBL" id="RHK51096.1"/>
    </source>
</evidence>